<keyword evidence="1" id="KW-0560">Oxidoreductase</keyword>
<keyword evidence="5" id="KW-1185">Reference proteome</keyword>
<evidence type="ECO:0000256" key="1">
    <source>
        <dbReference type="ARBA" id="ARBA00023002"/>
    </source>
</evidence>
<sequence>MKDILLVLTKTKPHQLERIKQLAVDYDVLTVDEIDENDGERVKIIYGWNRSEDVLAFIKTCVNVSWVQATSAGVDYLPENIKNNADVFVTNVSGIHAIPISETVFAYILGTYRNLFYSAKVQANNVWDVPDPNSFHSLTGKTMLIFGAGNIGEEIARIAKAFRMHTMGVNTSGKDRAFFDQMYALDKSFSAIGQADFVINALPATELTNDLYDKPFFNAMKDSALFINIGRGQAVVEEALIHALEEDLIAGAYLDVFKKEPLPSDSPLWQTKNLLITPHFSGVVEHFRDEIFPIFEENLINFIEKKEPTKNIVRSERGY</sequence>
<organism evidence="4 5">
    <name type="scientific">Fundicoccus culcitae</name>
    <dbReference type="NCBI Taxonomy" id="2969821"/>
    <lineage>
        <taxon>Bacteria</taxon>
        <taxon>Bacillati</taxon>
        <taxon>Bacillota</taxon>
        <taxon>Bacilli</taxon>
        <taxon>Lactobacillales</taxon>
        <taxon>Aerococcaceae</taxon>
        <taxon>Fundicoccus</taxon>
    </lineage>
</organism>
<keyword evidence="2" id="KW-0520">NAD</keyword>
<evidence type="ECO:0000313" key="4">
    <source>
        <dbReference type="EMBL" id="UUX34087.1"/>
    </source>
</evidence>
<dbReference type="InterPro" id="IPR036291">
    <property type="entry name" value="NAD(P)-bd_dom_sf"/>
</dbReference>
<dbReference type="SUPFAM" id="SSF51735">
    <property type="entry name" value="NAD(P)-binding Rossmann-fold domains"/>
    <property type="match status" value="1"/>
</dbReference>
<feature type="domain" description="D-isomer specific 2-hydroxyacid dehydrogenase NAD-binding" evidence="3">
    <location>
        <begin position="105"/>
        <end position="280"/>
    </location>
</feature>
<reference evidence="4 5" key="1">
    <citation type="submission" date="2022-08" db="EMBL/GenBank/DDBJ databases">
        <title>Aerococcaceae sp. nov isolated from spoiled eye mask.</title>
        <authorList>
            <person name="Zhou G."/>
            <person name="Xie X.-B."/>
            <person name="Shi Q.-S."/>
            <person name="Wang Y.-S."/>
            <person name="Wen X."/>
            <person name="Peng H."/>
            <person name="Yang X.-J."/>
            <person name="Tao H.-B."/>
            <person name="Huang X.-M."/>
        </authorList>
    </citation>
    <scope>NUCLEOTIDE SEQUENCE [LARGE SCALE GENOMIC DNA]</scope>
    <source>
        <strain evidence="5">DM20194951</strain>
    </source>
</reference>
<dbReference type="Proteomes" id="UP001315967">
    <property type="component" value="Chromosome"/>
</dbReference>
<dbReference type="Gene3D" id="3.40.50.720">
    <property type="entry name" value="NAD(P)-binding Rossmann-like Domain"/>
    <property type="match status" value="2"/>
</dbReference>
<dbReference type="InterPro" id="IPR006140">
    <property type="entry name" value="D-isomer_DH_NAD-bd"/>
</dbReference>
<dbReference type="Pfam" id="PF02826">
    <property type="entry name" value="2-Hacid_dh_C"/>
    <property type="match status" value="1"/>
</dbReference>
<evidence type="ECO:0000256" key="2">
    <source>
        <dbReference type="ARBA" id="ARBA00023027"/>
    </source>
</evidence>
<evidence type="ECO:0000313" key="5">
    <source>
        <dbReference type="Proteomes" id="UP001315967"/>
    </source>
</evidence>
<gene>
    <name evidence="4" type="ORF">NRE15_14585</name>
</gene>
<dbReference type="RefSeq" id="WP_313793589.1">
    <property type="nucleotide sequence ID" value="NZ_CP102453.1"/>
</dbReference>
<evidence type="ECO:0000259" key="3">
    <source>
        <dbReference type="Pfam" id="PF02826"/>
    </source>
</evidence>
<protein>
    <submittedName>
        <fullName evidence="4">Hydroxyacid dehydrogenase</fullName>
    </submittedName>
</protein>
<dbReference type="EMBL" id="CP102453">
    <property type="protein sequence ID" value="UUX34087.1"/>
    <property type="molecule type" value="Genomic_DNA"/>
</dbReference>
<proteinExistence type="predicted"/>
<accession>A0ABY5P5Q5</accession>
<dbReference type="SUPFAM" id="SSF52283">
    <property type="entry name" value="Formate/glycerate dehydrogenase catalytic domain-like"/>
    <property type="match status" value="1"/>
</dbReference>
<dbReference type="PANTHER" id="PTHR43333">
    <property type="entry name" value="2-HACID_DH_C DOMAIN-CONTAINING PROTEIN"/>
    <property type="match status" value="1"/>
</dbReference>
<name>A0ABY5P5Q5_9LACT</name>
<dbReference type="PANTHER" id="PTHR43333:SF1">
    <property type="entry name" value="D-ISOMER SPECIFIC 2-HYDROXYACID DEHYDROGENASE NAD-BINDING DOMAIN-CONTAINING PROTEIN"/>
    <property type="match status" value="1"/>
</dbReference>